<comment type="caution">
    <text evidence="4">The sequence shown here is derived from an EMBL/GenBank/DDBJ whole genome shotgun (WGS) entry which is preliminary data.</text>
</comment>
<evidence type="ECO:0000313" key="5">
    <source>
        <dbReference type="Proteomes" id="UP000295334"/>
    </source>
</evidence>
<feature type="binding site" evidence="2">
    <location>
        <position position="53"/>
    </location>
    <ligand>
        <name>substrate</name>
    </ligand>
</feature>
<accession>A0A4R1BAY2</accession>
<evidence type="ECO:0000256" key="2">
    <source>
        <dbReference type="PIRSR" id="PIRSR001220-2"/>
    </source>
</evidence>
<dbReference type="Pfam" id="PF00710">
    <property type="entry name" value="Asparaginase"/>
    <property type="match status" value="1"/>
</dbReference>
<dbReference type="OrthoDB" id="9788068at2"/>
<feature type="domain" description="L-asparaginase N-terminal" evidence="3">
    <location>
        <begin position="3"/>
        <end position="153"/>
    </location>
</feature>
<evidence type="ECO:0000313" key="4">
    <source>
        <dbReference type="EMBL" id="TCJ14141.1"/>
    </source>
</evidence>
<dbReference type="SMART" id="SM00870">
    <property type="entry name" value="Asparaginase"/>
    <property type="match status" value="1"/>
</dbReference>
<gene>
    <name evidence="4" type="ORF">EPD60_09035</name>
</gene>
<feature type="binding site" evidence="2">
    <location>
        <begin position="82"/>
        <end position="83"/>
    </location>
    <ligand>
        <name>substrate</name>
    </ligand>
</feature>
<reference evidence="4 5" key="1">
    <citation type="submission" date="2019-03" db="EMBL/GenBank/DDBJ databases">
        <authorList>
            <person name="Kim M.K.M."/>
        </authorList>
    </citation>
    <scope>NUCLEOTIDE SEQUENCE [LARGE SCALE GENOMIC DNA]</scope>
    <source>
        <strain evidence="4 5">17J68-12</strain>
    </source>
</reference>
<organism evidence="4 5">
    <name type="scientific">Flaviaesturariibacter flavus</name>
    <dbReference type="NCBI Taxonomy" id="2502780"/>
    <lineage>
        <taxon>Bacteria</taxon>
        <taxon>Pseudomonadati</taxon>
        <taxon>Bacteroidota</taxon>
        <taxon>Chitinophagia</taxon>
        <taxon>Chitinophagales</taxon>
        <taxon>Chitinophagaceae</taxon>
        <taxon>Flaviaestuariibacter</taxon>
    </lineage>
</organism>
<dbReference type="PIRSF" id="PIRSF001220">
    <property type="entry name" value="L-ASNase_gatD"/>
    <property type="match status" value="1"/>
</dbReference>
<feature type="active site" description="O-isoaspartyl threonine intermediate" evidence="1">
    <location>
        <position position="11"/>
    </location>
</feature>
<dbReference type="InterPro" id="IPR037152">
    <property type="entry name" value="L-asparaginase_N_sf"/>
</dbReference>
<proteinExistence type="predicted"/>
<dbReference type="Gene3D" id="3.40.50.1170">
    <property type="entry name" value="L-asparaginase, N-terminal domain"/>
    <property type="match status" value="1"/>
</dbReference>
<evidence type="ECO:0000256" key="1">
    <source>
        <dbReference type="PIRSR" id="PIRSR001220-1"/>
    </source>
</evidence>
<dbReference type="PANTHER" id="PTHR11707:SF28">
    <property type="entry name" value="60 KDA LYSOPHOSPHOLIPASE"/>
    <property type="match status" value="1"/>
</dbReference>
<dbReference type="GO" id="GO:0004067">
    <property type="term" value="F:asparaginase activity"/>
    <property type="evidence" value="ECO:0007669"/>
    <property type="project" value="UniProtKB-UniRule"/>
</dbReference>
<dbReference type="SUPFAM" id="SSF53774">
    <property type="entry name" value="Glutaminase/Asparaginase"/>
    <property type="match status" value="1"/>
</dbReference>
<dbReference type="AlphaFoldDB" id="A0A4R1BAY2"/>
<dbReference type="PANTHER" id="PTHR11707">
    <property type="entry name" value="L-ASPARAGINASE"/>
    <property type="match status" value="1"/>
</dbReference>
<dbReference type="Proteomes" id="UP000295334">
    <property type="component" value="Unassembled WGS sequence"/>
</dbReference>
<protein>
    <submittedName>
        <fullName evidence="4">Asparaginase</fullName>
    </submittedName>
</protein>
<dbReference type="InterPro" id="IPR027474">
    <property type="entry name" value="L-asparaginase_N"/>
</dbReference>
<dbReference type="PROSITE" id="PS51732">
    <property type="entry name" value="ASN_GLN_ASE_3"/>
    <property type="match status" value="1"/>
</dbReference>
<dbReference type="InterPro" id="IPR006034">
    <property type="entry name" value="Asparaginase/glutaminase-like"/>
</dbReference>
<dbReference type="PRINTS" id="PR00139">
    <property type="entry name" value="ASNGLNASE"/>
</dbReference>
<dbReference type="RefSeq" id="WP_131448973.1">
    <property type="nucleotide sequence ID" value="NZ_SJZI01000042.1"/>
</dbReference>
<sequence>MAIRIFVTGGTFDKEYNELSGQLFFKDSHLPEMLQLGRARVPVDIRTLMMIDSLEMTDIDRELIARHCSEADEAQIVITHGTDTMADTAAVLAQRVKGKTIVLTGAMIPYKFGSSDGLFNLGSAIAFVQTLPPGVYVAMNGRCFEAGKVRKNKLTGEFEETAS</sequence>
<dbReference type="PIRSF" id="PIRSF500176">
    <property type="entry name" value="L_ASNase"/>
    <property type="match status" value="1"/>
</dbReference>
<name>A0A4R1BAY2_9BACT</name>
<evidence type="ECO:0000259" key="3">
    <source>
        <dbReference type="Pfam" id="PF00710"/>
    </source>
</evidence>
<keyword evidence="5" id="KW-1185">Reference proteome</keyword>
<dbReference type="EMBL" id="SJZI01000042">
    <property type="protein sequence ID" value="TCJ14141.1"/>
    <property type="molecule type" value="Genomic_DNA"/>
</dbReference>
<dbReference type="InterPro" id="IPR036152">
    <property type="entry name" value="Asp/glu_Ase-like_sf"/>
</dbReference>